<dbReference type="SUPFAM" id="SSF56112">
    <property type="entry name" value="Protein kinase-like (PK-like)"/>
    <property type="match status" value="1"/>
</dbReference>
<evidence type="ECO:0000256" key="7">
    <source>
        <dbReference type="PROSITE-ProRule" id="PRU10141"/>
    </source>
</evidence>
<feature type="binding site" evidence="7">
    <location>
        <position position="76"/>
    </location>
    <ligand>
        <name>ATP</name>
        <dbReference type="ChEBI" id="CHEBI:30616"/>
    </ligand>
</feature>
<dbReference type="PROSITE" id="PS00107">
    <property type="entry name" value="PROTEIN_KINASE_ATP"/>
    <property type="match status" value="1"/>
</dbReference>
<dbReference type="Pfam" id="PF00069">
    <property type="entry name" value="Pkinase"/>
    <property type="match status" value="1"/>
</dbReference>
<dbReference type="Gene3D" id="1.10.510.10">
    <property type="entry name" value="Transferase(Phosphotransferase) domain 1"/>
    <property type="match status" value="1"/>
</dbReference>
<evidence type="ECO:0000256" key="4">
    <source>
        <dbReference type="ARBA" id="ARBA00022741"/>
    </source>
</evidence>
<comment type="caution">
    <text evidence="9">The sequence shown here is derived from an EMBL/GenBank/DDBJ whole genome shotgun (WGS) entry which is preliminary data.</text>
</comment>
<evidence type="ECO:0000256" key="2">
    <source>
        <dbReference type="ARBA" id="ARBA00022527"/>
    </source>
</evidence>
<dbReference type="EC" id="2.7.11.25" evidence="9"/>
<keyword evidence="4 7" id="KW-0547">Nucleotide-binding</keyword>
<evidence type="ECO:0000259" key="8">
    <source>
        <dbReference type="PROSITE" id="PS50011"/>
    </source>
</evidence>
<protein>
    <submittedName>
        <fullName evidence="9">Mitogen-activated protein kinase kinase kinase</fullName>
        <ecNumber evidence="9">2.7.11.25</ecNumber>
    </submittedName>
</protein>
<keyword evidence="3 9" id="KW-0808">Transferase</keyword>
<comment type="similarity">
    <text evidence="1">Belongs to the protein kinase superfamily. STE Ser/Thr protein kinase family. MAP kinase kinase kinase subfamily.</text>
</comment>
<reference evidence="9 10" key="1">
    <citation type="submission" date="2024-01" db="EMBL/GenBank/DDBJ databases">
        <title>A draft genome for a cacao thread blight-causing isolate of Paramarasmius palmivorus.</title>
        <authorList>
            <person name="Baruah I.K."/>
            <person name="Bukari Y."/>
            <person name="Amoako-Attah I."/>
            <person name="Meinhardt L.W."/>
            <person name="Bailey B.A."/>
            <person name="Cohen S.P."/>
        </authorList>
    </citation>
    <scope>NUCLEOTIDE SEQUENCE [LARGE SCALE GENOMIC DNA]</scope>
    <source>
        <strain evidence="9 10">GH-12</strain>
    </source>
</reference>
<keyword evidence="10" id="KW-1185">Reference proteome</keyword>
<evidence type="ECO:0000256" key="5">
    <source>
        <dbReference type="ARBA" id="ARBA00022777"/>
    </source>
</evidence>
<evidence type="ECO:0000256" key="6">
    <source>
        <dbReference type="ARBA" id="ARBA00022840"/>
    </source>
</evidence>
<proteinExistence type="inferred from homology"/>
<evidence type="ECO:0000256" key="1">
    <source>
        <dbReference type="ARBA" id="ARBA00006529"/>
    </source>
</evidence>
<dbReference type="InterPro" id="IPR011009">
    <property type="entry name" value="Kinase-like_dom_sf"/>
</dbReference>
<dbReference type="PANTHER" id="PTHR11584:SF369">
    <property type="entry name" value="MITOGEN-ACTIVATED PROTEIN KINASE KINASE KINASE 19-RELATED"/>
    <property type="match status" value="1"/>
</dbReference>
<organism evidence="9 10">
    <name type="scientific">Paramarasmius palmivorus</name>
    <dbReference type="NCBI Taxonomy" id="297713"/>
    <lineage>
        <taxon>Eukaryota</taxon>
        <taxon>Fungi</taxon>
        <taxon>Dikarya</taxon>
        <taxon>Basidiomycota</taxon>
        <taxon>Agaricomycotina</taxon>
        <taxon>Agaricomycetes</taxon>
        <taxon>Agaricomycetidae</taxon>
        <taxon>Agaricales</taxon>
        <taxon>Marasmiineae</taxon>
        <taxon>Marasmiaceae</taxon>
        <taxon>Paramarasmius</taxon>
    </lineage>
</organism>
<keyword evidence="6 7" id="KW-0067">ATP-binding</keyword>
<keyword evidence="5 9" id="KW-0418">Kinase</keyword>
<evidence type="ECO:0000256" key="3">
    <source>
        <dbReference type="ARBA" id="ARBA00022679"/>
    </source>
</evidence>
<dbReference type="PANTHER" id="PTHR11584">
    <property type="entry name" value="SERINE/THREONINE PROTEIN KINASE"/>
    <property type="match status" value="1"/>
</dbReference>
<feature type="domain" description="Protein kinase" evidence="8">
    <location>
        <begin position="47"/>
        <end position="297"/>
    </location>
</feature>
<name>A0AAW0DZG5_9AGAR</name>
<dbReference type="Proteomes" id="UP001383192">
    <property type="component" value="Unassembled WGS sequence"/>
</dbReference>
<keyword evidence="2" id="KW-0723">Serine/threonine-protein kinase</keyword>
<dbReference type="SMART" id="SM00220">
    <property type="entry name" value="S_TKc"/>
    <property type="match status" value="1"/>
</dbReference>
<accession>A0AAW0DZG5</accession>
<dbReference type="PROSITE" id="PS50011">
    <property type="entry name" value="PROTEIN_KINASE_DOM"/>
    <property type="match status" value="1"/>
</dbReference>
<dbReference type="CDD" id="cd06606">
    <property type="entry name" value="STKc_MAPKKK"/>
    <property type="match status" value="1"/>
</dbReference>
<gene>
    <name evidence="9" type="primary">BCK1_2</name>
    <name evidence="9" type="ORF">VNI00_002798</name>
</gene>
<dbReference type="PROSITE" id="PS00108">
    <property type="entry name" value="PROTEIN_KINASE_ST"/>
    <property type="match status" value="1"/>
</dbReference>
<dbReference type="GO" id="GO:0005524">
    <property type="term" value="F:ATP binding"/>
    <property type="evidence" value="ECO:0007669"/>
    <property type="project" value="UniProtKB-UniRule"/>
</dbReference>
<dbReference type="InterPro" id="IPR008271">
    <property type="entry name" value="Ser/Thr_kinase_AS"/>
</dbReference>
<dbReference type="EMBL" id="JAYKXP010000007">
    <property type="protein sequence ID" value="KAK7056246.1"/>
    <property type="molecule type" value="Genomic_DNA"/>
</dbReference>
<evidence type="ECO:0000313" key="9">
    <source>
        <dbReference type="EMBL" id="KAK7056246.1"/>
    </source>
</evidence>
<dbReference type="AlphaFoldDB" id="A0AAW0DZG5"/>
<sequence length="881" mass="98930">MSTSITCDYPSRFASGTTSVDSHYHLQSFESSIPPQNPISSTSLEPKSQWIKIGEGSFGKVYRARNQRNGQDIAVKHVAHNDTKLFEALRSEKDILKGLDHPNIVKFLGFEESLSVFIEFVPDGSLSKVLARYGRFDEEVNKHFITQMLSGLQYLHSKGIIHRDLKGDNLLISNSGECKITDFGISKQADPQGRATTIAKGTIGYMAPEVMHRNGYDTKIDIWSAGCVAHEMWTGKPPWHGVDLPAAAFRIGAFGECPPLPPDVQLPEVAHDFRSKCLARDPTQRAPAAELRQHPYLTPPEGWVFRWPPSGRLTESHSPSTIYESPAPVIRTHFKGKMGPALVTKELGFLDDYRQVRTGDIRICEEIGTSDVSGMFACRTFSLARVLGVEEGEFLHVGYSGQDAFKAFQIDVDEFTAVKYVMFLESGFSNVTQIIAGRRANIAQLFGYNNRRGLPALIFYDAPIPLTRILYEGNHLRSIILGIYCDFQGTVVHLCGNSDFRFSKENIWIDPRNGAFRIEANLELLLNTQPHDSSNLLLPLPLQAFSDVDIIVDYMTRIFSIGFLLAVYPRSTLYMSRSSRDIPTQWVFSVSPVRNTGLGNKSVDFTETLSRACSISKRRSRGEPTQPMRFAKMPPSYGQVEGLCLPATDWSGCGLSIKYTLDFSRWWLAQAHYVFDHLRIHEDQWEDYGVPELLDLQLEPTATDTDLGQEDINILAADSIVYLFVRPVPPLSDNVTVWSSWASRPISHWSFDPTGQERMMEHTRISFGLPTFTANIVLHHRAWPKRAYVDLERIHVVKGFDPKTTALAQSLEYPIIQVLSGEEDGQISRRTSSILESSTTDYDSGVLEYYLEANSEVREDEDIVVYPRSSPNGTMTSGQPV</sequence>
<dbReference type="InterPro" id="IPR000719">
    <property type="entry name" value="Prot_kinase_dom"/>
</dbReference>
<dbReference type="InterPro" id="IPR017441">
    <property type="entry name" value="Protein_kinase_ATP_BS"/>
</dbReference>
<dbReference type="GO" id="GO:0004709">
    <property type="term" value="F:MAP kinase kinase kinase activity"/>
    <property type="evidence" value="ECO:0007669"/>
    <property type="project" value="UniProtKB-EC"/>
</dbReference>
<evidence type="ECO:0000313" key="10">
    <source>
        <dbReference type="Proteomes" id="UP001383192"/>
    </source>
</evidence>